<dbReference type="EMBL" id="JAVDYG010000001">
    <property type="protein sequence ID" value="MDR7360532.1"/>
    <property type="molecule type" value="Genomic_DNA"/>
</dbReference>
<keyword evidence="2" id="KW-0540">Nuclease</keyword>
<comment type="caution">
    <text evidence="2">The sequence shown here is derived from an EMBL/GenBank/DDBJ whole genome shotgun (WGS) entry which is preliminary data.</text>
</comment>
<name>A0ABU2BPG6_9ACTN</name>
<feature type="compositionally biased region" description="Acidic residues" evidence="1">
    <location>
        <begin position="257"/>
        <end position="267"/>
    </location>
</feature>
<proteinExistence type="predicted"/>
<accession>A0ABU2BPG6</accession>
<feature type="compositionally biased region" description="Basic and acidic residues" evidence="1">
    <location>
        <begin position="197"/>
        <end position="228"/>
    </location>
</feature>
<reference evidence="2 3" key="1">
    <citation type="submission" date="2023-07" db="EMBL/GenBank/DDBJ databases">
        <title>Sequencing the genomes of 1000 actinobacteria strains.</title>
        <authorList>
            <person name="Klenk H.-P."/>
        </authorList>
    </citation>
    <scope>NUCLEOTIDE SEQUENCE [LARGE SCALE GENOMIC DNA]</scope>
    <source>
        <strain evidence="2 3">DSM 19426</strain>
    </source>
</reference>
<organism evidence="2 3">
    <name type="scientific">Nocardioides marmoribigeumensis</name>
    <dbReference type="NCBI Taxonomy" id="433649"/>
    <lineage>
        <taxon>Bacteria</taxon>
        <taxon>Bacillati</taxon>
        <taxon>Actinomycetota</taxon>
        <taxon>Actinomycetes</taxon>
        <taxon>Propionibacteriales</taxon>
        <taxon>Nocardioidaceae</taxon>
        <taxon>Nocardioides</taxon>
    </lineage>
</organism>
<gene>
    <name evidence="2" type="ORF">J2S63_000085</name>
</gene>
<dbReference type="SUPFAM" id="SSF57997">
    <property type="entry name" value="Tropomyosin"/>
    <property type="match status" value="1"/>
</dbReference>
<protein>
    <submittedName>
        <fullName evidence="2">Exonuclease VII large subunit</fullName>
    </submittedName>
</protein>
<evidence type="ECO:0000313" key="3">
    <source>
        <dbReference type="Proteomes" id="UP001183648"/>
    </source>
</evidence>
<keyword evidence="2" id="KW-0378">Hydrolase</keyword>
<evidence type="ECO:0000313" key="2">
    <source>
        <dbReference type="EMBL" id="MDR7360532.1"/>
    </source>
</evidence>
<feature type="region of interest" description="Disordered" evidence="1">
    <location>
        <begin position="157"/>
        <end position="228"/>
    </location>
</feature>
<dbReference type="GO" id="GO:0004527">
    <property type="term" value="F:exonuclease activity"/>
    <property type="evidence" value="ECO:0007669"/>
    <property type="project" value="UniProtKB-KW"/>
</dbReference>
<dbReference type="Gene3D" id="1.10.287.1490">
    <property type="match status" value="1"/>
</dbReference>
<evidence type="ECO:0000256" key="1">
    <source>
        <dbReference type="SAM" id="MobiDB-lite"/>
    </source>
</evidence>
<sequence>MGALDDEATALYALPVEEFTAARDARVKELRGSDRPLADSVKALRRPTVAAWAVNQLVRQREDLVRQVLSIGDSLREAQAGAEGDALRELSKQRRQVVAAVVTQTRELADDEGVRLTDAVADQVAATLQAALADPEAAEQVLAGCLAQPLTSTGVASFGGVGDRPAPAKGTRATVTDIRSKQPEPVDPKKRKKAEKRVKQAEKALKQATKRHEAAQEDHRSAQAEQLHLESRLEELRRQLAEVETEAEQTATRVDELEGEVEETEELVDAAREKLDEAREKLAGLDD</sequence>
<dbReference type="Proteomes" id="UP001183648">
    <property type="component" value="Unassembled WGS sequence"/>
</dbReference>
<dbReference type="RefSeq" id="WP_310297126.1">
    <property type="nucleotide sequence ID" value="NZ_BAAAPS010000006.1"/>
</dbReference>
<feature type="region of interest" description="Disordered" evidence="1">
    <location>
        <begin position="242"/>
        <end position="267"/>
    </location>
</feature>
<keyword evidence="3" id="KW-1185">Reference proteome</keyword>
<feature type="compositionally biased region" description="Basic and acidic residues" evidence="1">
    <location>
        <begin position="178"/>
        <end position="188"/>
    </location>
</feature>
<keyword evidence="2" id="KW-0269">Exonuclease</keyword>